<evidence type="ECO:0000259" key="3">
    <source>
        <dbReference type="Pfam" id="PF09375"/>
    </source>
</evidence>
<evidence type="ECO:0000313" key="5">
    <source>
        <dbReference type="Proteomes" id="UP000298458"/>
    </source>
</evidence>
<reference evidence="4" key="1">
    <citation type="journal article" date="2019" name="PLoS Negl. Trop. Dis.">
        <title>Revisiting the worldwide diversity of Leptospira species in the environment.</title>
        <authorList>
            <person name="Vincent A.T."/>
            <person name="Schiettekatte O."/>
            <person name="Bourhy P."/>
            <person name="Veyrier F.J."/>
            <person name="Picardeau M."/>
        </authorList>
    </citation>
    <scope>NUCLEOTIDE SEQUENCE [LARGE SCALE GENOMIC DNA]</scope>
    <source>
        <strain evidence="4">SSW15</strain>
    </source>
</reference>
<comment type="subcellular location">
    <subcellularLocation>
        <location evidence="1">Cell envelope</location>
    </subcellularLocation>
</comment>
<dbReference type="AlphaFoldDB" id="A0A4R9GHP4"/>
<gene>
    <name evidence="4" type="ORF">EHO60_07510</name>
</gene>
<evidence type="ECO:0000256" key="1">
    <source>
        <dbReference type="ARBA" id="ARBA00004196"/>
    </source>
</evidence>
<sequence length="472" mass="50102">MRNANIQAWIRAIRISVLLGGIFLSCTHEKKNDSNMSTAMLLGSIPSASRDQVVVRYADLAYESYNKSYQDAIALQTAVNTLKATPNATNLSAAKNAWIVARASYLVTEAFRFSGGPIDQASLSTIGWQGCGAGTNYAGDTTYDCQTLLNSWPLDEIALDNYIQNGNDSTSFAAILAKNGSLTLASSGNTDSTTIVLTGWHAIEYLLWGQDNSGSPQMYNQVAGLADSTCFTASPTTCNSNGQGGTNGGTGTNRAAFMKTVTDALVGHIKLVRDSWGTAASPGAYRQTFTADSSASLSKVFRGLGKFIAGEWGGDRLQGIYSHDQEHEHSCFSDTTKADFYYDAQGVLNLWTGSYTLIKNSPTSTGPGLSALLGTLNQGATQSQITQARDAFCINNGEQSADPNFVSSCPSGSITGRYDQIIMDGFNGFPGSQSADYPTLQNVQVLVGDRLKKSIVAAASSLGITITDFSNN</sequence>
<dbReference type="RefSeq" id="WP_135767512.1">
    <property type="nucleotide sequence ID" value="NZ_RQET01000004.1"/>
</dbReference>
<dbReference type="CDD" id="cd14657">
    <property type="entry name" value="Imelysin_IrpA-like"/>
    <property type="match status" value="1"/>
</dbReference>
<dbReference type="GO" id="GO:0030313">
    <property type="term" value="C:cell envelope"/>
    <property type="evidence" value="ECO:0007669"/>
    <property type="project" value="UniProtKB-SubCell"/>
</dbReference>
<protein>
    <submittedName>
        <fullName evidence="4">Imelysin</fullName>
    </submittedName>
</protein>
<keyword evidence="2" id="KW-0732">Signal</keyword>
<dbReference type="EMBL" id="RQET01000004">
    <property type="protein sequence ID" value="TGK12109.1"/>
    <property type="molecule type" value="Genomic_DNA"/>
</dbReference>
<dbReference type="OrthoDB" id="9764688at2"/>
<name>A0A4R9GHP4_9LEPT</name>
<feature type="domain" description="Imelysin-like" evidence="3">
    <location>
        <begin position="61"/>
        <end position="391"/>
    </location>
</feature>
<dbReference type="Pfam" id="PF09375">
    <property type="entry name" value="Peptidase_M75"/>
    <property type="match status" value="1"/>
</dbReference>
<accession>A0A4R9GHP4</accession>
<comment type="caution">
    <text evidence="4">The sequence shown here is derived from an EMBL/GenBank/DDBJ whole genome shotgun (WGS) entry which is preliminary data.</text>
</comment>
<evidence type="ECO:0000313" key="4">
    <source>
        <dbReference type="EMBL" id="TGK12109.1"/>
    </source>
</evidence>
<dbReference type="Proteomes" id="UP000298458">
    <property type="component" value="Unassembled WGS sequence"/>
</dbReference>
<dbReference type="InterPro" id="IPR038352">
    <property type="entry name" value="Imelysin_sf"/>
</dbReference>
<dbReference type="PROSITE" id="PS51257">
    <property type="entry name" value="PROKAR_LIPOPROTEIN"/>
    <property type="match status" value="1"/>
</dbReference>
<dbReference type="InterPro" id="IPR018976">
    <property type="entry name" value="Imelysin-like"/>
</dbReference>
<dbReference type="Gene3D" id="1.20.1420.20">
    <property type="entry name" value="M75 peptidase, HXXE motif"/>
    <property type="match status" value="1"/>
</dbReference>
<proteinExistence type="predicted"/>
<organism evidence="4 5">
    <name type="scientific">Leptospira fletcheri</name>
    <dbReference type="NCBI Taxonomy" id="2484981"/>
    <lineage>
        <taxon>Bacteria</taxon>
        <taxon>Pseudomonadati</taxon>
        <taxon>Spirochaetota</taxon>
        <taxon>Spirochaetia</taxon>
        <taxon>Leptospirales</taxon>
        <taxon>Leptospiraceae</taxon>
        <taxon>Leptospira</taxon>
    </lineage>
</organism>
<keyword evidence="5" id="KW-1185">Reference proteome</keyword>
<evidence type="ECO:0000256" key="2">
    <source>
        <dbReference type="ARBA" id="ARBA00022729"/>
    </source>
</evidence>